<comment type="similarity">
    <text evidence="1">Belongs to the ComF/GntX family.</text>
</comment>
<organism evidence="3 4">
    <name type="scientific">Candidatus Wolfebacteria bacterium CG_4_10_14_0_2_um_filter_39_18</name>
    <dbReference type="NCBI Taxonomy" id="1975061"/>
    <lineage>
        <taxon>Bacteria</taxon>
        <taxon>Candidatus Wolfeibacteriota</taxon>
    </lineage>
</organism>
<dbReference type="InterPro" id="IPR000836">
    <property type="entry name" value="PRTase_dom"/>
</dbReference>
<dbReference type="CDD" id="cd06223">
    <property type="entry name" value="PRTases_typeI"/>
    <property type="match status" value="1"/>
</dbReference>
<dbReference type="PANTHER" id="PTHR47505">
    <property type="entry name" value="DNA UTILIZATION PROTEIN YHGH"/>
    <property type="match status" value="1"/>
</dbReference>
<name>A0A2M7TGI0_9BACT</name>
<dbReference type="SUPFAM" id="SSF53271">
    <property type="entry name" value="PRTase-like"/>
    <property type="match status" value="1"/>
</dbReference>
<comment type="caution">
    <text evidence="3">The sequence shown here is derived from an EMBL/GenBank/DDBJ whole genome shotgun (WGS) entry which is preliminary data.</text>
</comment>
<sequence length="237" mass="26773">MFSYLIKFKEIALDILFPRICLNCEKHLDGENGFICNTCLSLIKINSAFFCPICRGRLPNMEKTCHPKSRFFLASAGEYSDPVLQKIIQSFKYQGIRNLAPVLGEFLIKYLNSLNSQSSILNSIIIPIPLHKSRERQRGFNQAKLMAEYVAGHFNLPLVEGFERIKKTEPQAKMKSKGERLKNISGCFKINNPESIKEKNVILIDDVFTTGDTISEAVKILKENRCGKIIALVAAKA</sequence>
<dbReference type="Pfam" id="PF00156">
    <property type="entry name" value="Pribosyltran"/>
    <property type="match status" value="1"/>
</dbReference>
<protein>
    <recommendedName>
        <fullName evidence="2">Phosphoribosyltransferase domain-containing protein</fullName>
    </recommendedName>
</protein>
<evidence type="ECO:0000313" key="4">
    <source>
        <dbReference type="Proteomes" id="UP000230553"/>
    </source>
</evidence>
<dbReference type="AlphaFoldDB" id="A0A2M7TGI0"/>
<dbReference type="Gene3D" id="3.40.50.2020">
    <property type="match status" value="1"/>
</dbReference>
<reference evidence="4" key="1">
    <citation type="submission" date="2017-09" db="EMBL/GenBank/DDBJ databases">
        <title>Depth-based differentiation of microbial function through sediment-hosted aquifers and enrichment of novel symbionts in the deep terrestrial subsurface.</title>
        <authorList>
            <person name="Probst A.J."/>
            <person name="Ladd B."/>
            <person name="Jarett J.K."/>
            <person name="Geller-Mcgrath D.E."/>
            <person name="Sieber C.M.K."/>
            <person name="Emerson J.B."/>
            <person name="Anantharaman K."/>
            <person name="Thomas B.C."/>
            <person name="Malmstrom R."/>
            <person name="Stieglmeier M."/>
            <person name="Klingl A."/>
            <person name="Woyke T."/>
            <person name="Ryan C.M."/>
            <person name="Banfield J.F."/>
        </authorList>
    </citation>
    <scope>NUCLEOTIDE SEQUENCE [LARGE SCALE GENOMIC DNA]</scope>
</reference>
<gene>
    <name evidence="3" type="ORF">COY31_00855</name>
</gene>
<dbReference type="InterPro" id="IPR051910">
    <property type="entry name" value="ComF/GntX_DNA_util-trans"/>
</dbReference>
<dbReference type="PANTHER" id="PTHR47505:SF1">
    <property type="entry name" value="DNA UTILIZATION PROTEIN YHGH"/>
    <property type="match status" value="1"/>
</dbReference>
<dbReference type="InterPro" id="IPR029057">
    <property type="entry name" value="PRTase-like"/>
</dbReference>
<dbReference type="Proteomes" id="UP000230553">
    <property type="component" value="Unassembled WGS sequence"/>
</dbReference>
<evidence type="ECO:0000313" key="3">
    <source>
        <dbReference type="EMBL" id="PIZ45185.1"/>
    </source>
</evidence>
<evidence type="ECO:0000259" key="2">
    <source>
        <dbReference type="Pfam" id="PF00156"/>
    </source>
</evidence>
<dbReference type="EMBL" id="PFNM01000016">
    <property type="protein sequence ID" value="PIZ45185.1"/>
    <property type="molecule type" value="Genomic_DNA"/>
</dbReference>
<feature type="domain" description="Phosphoribosyltransferase" evidence="2">
    <location>
        <begin position="150"/>
        <end position="234"/>
    </location>
</feature>
<proteinExistence type="inferred from homology"/>
<evidence type="ECO:0000256" key="1">
    <source>
        <dbReference type="ARBA" id="ARBA00008007"/>
    </source>
</evidence>
<accession>A0A2M7TGI0</accession>